<dbReference type="KEGG" id="cts:Ctha_2044"/>
<gene>
    <name evidence="1" type="ordered locus">Ctha_2044</name>
</gene>
<sequence length="73" mass="8768">MLKNIILSADEILIRKARRKAEEEHTTLNSRFQEWLKNYTSTDFNASDYDDLMNRFSYAKPTGKYSRDEMNER</sequence>
<dbReference type="HOGENOM" id="CLU_198286_0_0_10"/>
<dbReference type="eggNOG" id="ENOG50332XV">
    <property type="taxonomic scope" value="Bacteria"/>
</dbReference>
<dbReference type="STRING" id="517418.Ctha_2044"/>
<dbReference type="RefSeq" id="WP_012500579.1">
    <property type="nucleotide sequence ID" value="NC_011026.1"/>
</dbReference>
<organism evidence="1 2">
    <name type="scientific">Chloroherpeton thalassium (strain ATCC 35110 / GB-78)</name>
    <dbReference type="NCBI Taxonomy" id="517418"/>
    <lineage>
        <taxon>Bacteria</taxon>
        <taxon>Pseudomonadati</taxon>
        <taxon>Chlorobiota</taxon>
        <taxon>Chlorobiia</taxon>
        <taxon>Chlorobiales</taxon>
        <taxon>Chloroherpetonaceae</taxon>
        <taxon>Chloroherpeton</taxon>
    </lineage>
</organism>
<proteinExistence type="predicted"/>
<reference evidence="1 2" key="1">
    <citation type="submission" date="2008-06" db="EMBL/GenBank/DDBJ databases">
        <title>Complete sequence of Chloroherpeton thalassium ATCC 35110.</title>
        <authorList>
            <consortium name="US DOE Joint Genome Institute"/>
            <person name="Lucas S."/>
            <person name="Copeland A."/>
            <person name="Lapidus A."/>
            <person name="Glavina del Rio T."/>
            <person name="Dalin E."/>
            <person name="Tice H."/>
            <person name="Bruce D."/>
            <person name="Goodwin L."/>
            <person name="Pitluck S."/>
            <person name="Schmutz J."/>
            <person name="Larimer F."/>
            <person name="Land M."/>
            <person name="Hauser L."/>
            <person name="Kyrpides N."/>
            <person name="Mikhailova N."/>
            <person name="Liu Z."/>
            <person name="Li T."/>
            <person name="Zhao F."/>
            <person name="Overmann J."/>
            <person name="Bryant D.A."/>
            <person name="Richardson P."/>
        </authorList>
    </citation>
    <scope>NUCLEOTIDE SEQUENCE [LARGE SCALE GENOMIC DNA]</scope>
    <source>
        <strain evidence="2">ATCC 35110 / GB-78</strain>
    </source>
</reference>
<evidence type="ECO:0000313" key="2">
    <source>
        <dbReference type="Proteomes" id="UP000001208"/>
    </source>
</evidence>
<keyword evidence="2" id="KW-1185">Reference proteome</keyword>
<accession>B3QUZ5</accession>
<dbReference type="Proteomes" id="UP000001208">
    <property type="component" value="Chromosome"/>
</dbReference>
<dbReference type="AlphaFoldDB" id="B3QUZ5"/>
<protein>
    <recommendedName>
        <fullName evidence="3">Toxin-antitoxin system, antitoxin component, ribbon-helix-helix domain protein</fullName>
    </recommendedName>
</protein>
<evidence type="ECO:0000313" key="1">
    <source>
        <dbReference type="EMBL" id="ACF14496.1"/>
    </source>
</evidence>
<evidence type="ECO:0008006" key="3">
    <source>
        <dbReference type="Google" id="ProtNLM"/>
    </source>
</evidence>
<dbReference type="OrthoDB" id="598340at2"/>
<name>B3QUZ5_CHLT3</name>
<dbReference type="EMBL" id="CP001100">
    <property type="protein sequence ID" value="ACF14496.1"/>
    <property type="molecule type" value="Genomic_DNA"/>
</dbReference>